<dbReference type="InterPro" id="IPR005259">
    <property type="entry name" value="PriA"/>
</dbReference>
<feature type="binding site" evidence="12">
    <location>
        <position position="675"/>
    </location>
    <ligand>
        <name>Zn(2+)</name>
        <dbReference type="ChEBI" id="CHEBI:29105"/>
        <label>2</label>
    </ligand>
</feature>
<keyword evidence="4 12" id="KW-0547">Nucleotide-binding</keyword>
<dbReference type="InterPro" id="IPR042115">
    <property type="entry name" value="PriA_3primeBD_sf"/>
</dbReference>
<evidence type="ECO:0000259" key="14">
    <source>
        <dbReference type="PROSITE" id="PS51192"/>
    </source>
</evidence>
<dbReference type="PROSITE" id="PS51192">
    <property type="entry name" value="HELICASE_ATP_BIND_1"/>
    <property type="match status" value="1"/>
</dbReference>
<feature type="binding site" evidence="12">
    <location>
        <position position="640"/>
    </location>
    <ligand>
        <name>Zn(2+)</name>
        <dbReference type="ChEBI" id="CHEBI:29105"/>
        <label>2</label>
    </ligand>
</feature>
<dbReference type="NCBIfam" id="TIGR00595">
    <property type="entry name" value="priA"/>
    <property type="match status" value="1"/>
</dbReference>
<feature type="domain" description="Helicase ATP-binding" evidence="14">
    <location>
        <begin position="399"/>
        <end position="565"/>
    </location>
</feature>
<keyword evidence="7 12" id="KW-0862">Zinc</keyword>
<evidence type="ECO:0000256" key="2">
    <source>
        <dbReference type="ARBA" id="ARBA00022705"/>
    </source>
</evidence>
<evidence type="ECO:0000256" key="9">
    <source>
        <dbReference type="ARBA" id="ARBA00023125"/>
    </source>
</evidence>
<keyword evidence="2 12" id="KW-0235">DNA replication</keyword>
<dbReference type="InterPro" id="IPR040498">
    <property type="entry name" value="PriA_CRR"/>
</dbReference>
<dbReference type="SUPFAM" id="SSF52540">
    <property type="entry name" value="P-loop containing nucleoside triphosphate hydrolases"/>
    <property type="match status" value="2"/>
</dbReference>
<dbReference type="RefSeq" id="WP_235011257.1">
    <property type="nucleotide sequence ID" value="NZ_FNVA01000001.1"/>
</dbReference>
<dbReference type="InterPro" id="IPR027417">
    <property type="entry name" value="P-loop_NTPase"/>
</dbReference>
<dbReference type="GO" id="GO:0016887">
    <property type="term" value="F:ATP hydrolysis activity"/>
    <property type="evidence" value="ECO:0007669"/>
    <property type="project" value="RHEA"/>
</dbReference>
<evidence type="ECO:0000256" key="11">
    <source>
        <dbReference type="ARBA" id="ARBA00048988"/>
    </source>
</evidence>
<evidence type="ECO:0000256" key="3">
    <source>
        <dbReference type="ARBA" id="ARBA00022723"/>
    </source>
</evidence>
<organism evidence="15 16">
    <name type="scientific">Bryocella elongata</name>
    <dbReference type="NCBI Taxonomy" id="863522"/>
    <lineage>
        <taxon>Bacteria</taxon>
        <taxon>Pseudomonadati</taxon>
        <taxon>Acidobacteriota</taxon>
        <taxon>Terriglobia</taxon>
        <taxon>Terriglobales</taxon>
        <taxon>Acidobacteriaceae</taxon>
        <taxon>Bryocella</taxon>
    </lineage>
</organism>
<dbReference type="GO" id="GO:1990077">
    <property type="term" value="C:primosome complex"/>
    <property type="evidence" value="ECO:0007669"/>
    <property type="project" value="UniProtKB-UniRule"/>
</dbReference>
<keyword evidence="9 12" id="KW-0238">DNA-binding</keyword>
<dbReference type="Pfam" id="PF00270">
    <property type="entry name" value="DEAD"/>
    <property type="match status" value="1"/>
</dbReference>
<evidence type="ECO:0000256" key="4">
    <source>
        <dbReference type="ARBA" id="ARBA00022741"/>
    </source>
</evidence>
<proteinExistence type="inferred from homology"/>
<dbReference type="GO" id="GO:0006310">
    <property type="term" value="P:DNA recombination"/>
    <property type="evidence" value="ECO:0007669"/>
    <property type="project" value="InterPro"/>
</dbReference>
<feature type="binding site" evidence="12">
    <location>
        <position position="631"/>
    </location>
    <ligand>
        <name>Zn(2+)</name>
        <dbReference type="ChEBI" id="CHEBI:29105"/>
        <label>1</label>
    </ligand>
</feature>
<comment type="similarity">
    <text evidence="12">Belongs to the helicase family. PriA subfamily.</text>
</comment>
<dbReference type="EMBL" id="FNVA01000001">
    <property type="protein sequence ID" value="SEF47536.1"/>
    <property type="molecule type" value="Genomic_DNA"/>
</dbReference>
<dbReference type="Gene3D" id="3.40.1440.60">
    <property type="entry name" value="PriA, 3(prime) DNA-binding domain"/>
    <property type="match status" value="1"/>
</dbReference>
<dbReference type="GO" id="GO:0006269">
    <property type="term" value="P:DNA replication, synthesis of primer"/>
    <property type="evidence" value="ECO:0007669"/>
    <property type="project" value="UniProtKB-KW"/>
</dbReference>
<keyword evidence="1 12" id="KW-0639">Primosome</keyword>
<evidence type="ECO:0000256" key="10">
    <source>
        <dbReference type="ARBA" id="ARBA00023235"/>
    </source>
</evidence>
<dbReference type="InterPro" id="IPR014001">
    <property type="entry name" value="Helicase_ATP-bd"/>
</dbReference>
<evidence type="ECO:0000256" key="7">
    <source>
        <dbReference type="ARBA" id="ARBA00022833"/>
    </source>
</evidence>
<dbReference type="EC" id="5.6.2.4" evidence="12"/>
<dbReference type="InterPro" id="IPR041236">
    <property type="entry name" value="PriA_C"/>
</dbReference>
<evidence type="ECO:0000256" key="1">
    <source>
        <dbReference type="ARBA" id="ARBA00022515"/>
    </source>
</evidence>
<dbReference type="Pfam" id="PF17764">
    <property type="entry name" value="PriA_3primeBD"/>
    <property type="match status" value="1"/>
</dbReference>
<keyword evidence="6 12" id="KW-0347">Helicase</keyword>
<reference evidence="15 16" key="1">
    <citation type="submission" date="2016-10" db="EMBL/GenBank/DDBJ databases">
        <authorList>
            <person name="de Groot N.N."/>
        </authorList>
    </citation>
    <scope>NUCLEOTIDE SEQUENCE [LARGE SCALE GENOMIC DNA]</scope>
    <source>
        <strain evidence="15 16">DSM 22489</strain>
    </source>
</reference>
<keyword evidence="10 12" id="KW-0413">Isomerase</keyword>
<dbReference type="Gene3D" id="3.40.50.300">
    <property type="entry name" value="P-loop containing nucleotide triphosphate hydrolases"/>
    <property type="match status" value="2"/>
</dbReference>
<dbReference type="InterPro" id="IPR041222">
    <property type="entry name" value="PriA_3primeBD"/>
</dbReference>
<keyword evidence="5 12" id="KW-0378">Hydrolase</keyword>
<name>A0A1H5SA84_9BACT</name>
<evidence type="ECO:0000256" key="5">
    <source>
        <dbReference type="ARBA" id="ARBA00022801"/>
    </source>
</evidence>
<feature type="binding site" evidence="12">
    <location>
        <position position="672"/>
    </location>
    <ligand>
        <name>Zn(2+)</name>
        <dbReference type="ChEBI" id="CHEBI:29105"/>
        <label>2</label>
    </ligand>
</feature>
<dbReference type="GO" id="GO:0003677">
    <property type="term" value="F:DNA binding"/>
    <property type="evidence" value="ECO:0007669"/>
    <property type="project" value="UniProtKB-UniRule"/>
</dbReference>
<dbReference type="CDD" id="cd18804">
    <property type="entry name" value="SF2_C_priA"/>
    <property type="match status" value="1"/>
</dbReference>
<dbReference type="Pfam" id="PF18074">
    <property type="entry name" value="PriA_C"/>
    <property type="match status" value="1"/>
</dbReference>
<evidence type="ECO:0000256" key="8">
    <source>
        <dbReference type="ARBA" id="ARBA00022840"/>
    </source>
</evidence>
<dbReference type="Pfam" id="PF18319">
    <property type="entry name" value="Zn_ribbon_PriA"/>
    <property type="match status" value="1"/>
</dbReference>
<accession>A0A1H5SA84</accession>
<keyword evidence="8 12" id="KW-0067">ATP-binding</keyword>
<dbReference type="SMART" id="SM00490">
    <property type="entry name" value="HELICc"/>
    <property type="match status" value="1"/>
</dbReference>
<feature type="region of interest" description="Disordered" evidence="13">
    <location>
        <begin position="249"/>
        <end position="268"/>
    </location>
</feature>
<dbReference type="CDD" id="cd17929">
    <property type="entry name" value="DEXHc_priA"/>
    <property type="match status" value="1"/>
</dbReference>
<evidence type="ECO:0000256" key="13">
    <source>
        <dbReference type="SAM" id="MobiDB-lite"/>
    </source>
</evidence>
<dbReference type="PANTHER" id="PTHR30580:SF0">
    <property type="entry name" value="PRIMOSOMAL PROTEIN N"/>
    <property type="match status" value="1"/>
</dbReference>
<dbReference type="GO" id="GO:0006302">
    <property type="term" value="P:double-strand break repair"/>
    <property type="evidence" value="ECO:0007669"/>
    <property type="project" value="InterPro"/>
</dbReference>
<dbReference type="GO" id="GO:0006270">
    <property type="term" value="P:DNA replication initiation"/>
    <property type="evidence" value="ECO:0007669"/>
    <property type="project" value="TreeGrafter"/>
</dbReference>
<dbReference type="PANTHER" id="PTHR30580">
    <property type="entry name" value="PRIMOSOMAL PROTEIN N"/>
    <property type="match status" value="1"/>
</dbReference>
<evidence type="ECO:0000313" key="16">
    <source>
        <dbReference type="Proteomes" id="UP000236728"/>
    </source>
</evidence>
<keyword evidence="16" id="KW-1185">Reference proteome</keyword>
<feature type="binding site" evidence="12">
    <location>
        <position position="688"/>
    </location>
    <ligand>
        <name>Zn(2+)</name>
        <dbReference type="ChEBI" id="CHEBI:29105"/>
        <label>1</label>
    </ligand>
</feature>
<feature type="binding site" evidence="12">
    <location>
        <position position="628"/>
    </location>
    <ligand>
        <name>Zn(2+)</name>
        <dbReference type="ChEBI" id="CHEBI:29105"/>
        <label>1</label>
    </ligand>
</feature>
<dbReference type="InterPro" id="IPR011545">
    <property type="entry name" value="DEAD/DEAH_box_helicase_dom"/>
</dbReference>
<feature type="binding site" evidence="12">
    <location>
        <position position="637"/>
    </location>
    <ligand>
        <name>Zn(2+)</name>
        <dbReference type="ChEBI" id="CHEBI:29105"/>
        <label>2</label>
    </ligand>
</feature>
<comment type="subunit">
    <text evidence="12">Component of the replication restart primosome.</text>
</comment>
<comment type="function">
    <text evidence="12">Initiates the restart of stalled replication forks, which reloads the replicative helicase on sites other than the origin of replication. Recognizes and binds to abandoned replication forks and remodels them to uncover a helicase loading site. Promotes assembly of the primosome at these replication forks.</text>
</comment>
<keyword evidence="3 12" id="KW-0479">Metal-binding</keyword>
<feature type="binding site" evidence="12">
    <location>
        <position position="685"/>
    </location>
    <ligand>
        <name>Zn(2+)</name>
        <dbReference type="ChEBI" id="CHEBI:29105"/>
        <label>1</label>
    </ligand>
</feature>
<evidence type="ECO:0000256" key="12">
    <source>
        <dbReference type="HAMAP-Rule" id="MF_00983"/>
    </source>
</evidence>
<feature type="region of interest" description="Disordered" evidence="13">
    <location>
        <begin position="214"/>
        <end position="242"/>
    </location>
</feature>
<dbReference type="AlphaFoldDB" id="A0A1H5SA84"/>
<comment type="catalytic activity">
    <reaction evidence="12">
        <text>Couples ATP hydrolysis with the unwinding of duplex DNA by translocating in the 3'-5' direction.</text>
        <dbReference type="EC" id="5.6.2.4"/>
    </reaction>
</comment>
<protein>
    <recommendedName>
        <fullName evidence="12">Replication restart protein PriA</fullName>
    </recommendedName>
    <alternativeName>
        <fullName evidence="12">ATP-dependent DNA helicase PriA</fullName>
        <ecNumber evidence="12">5.6.2.4</ecNumber>
    </alternativeName>
    <alternativeName>
        <fullName evidence="12">DNA 3'-5' helicase PriA</fullName>
    </alternativeName>
</protein>
<dbReference type="SMART" id="SM00487">
    <property type="entry name" value="DEXDc"/>
    <property type="match status" value="1"/>
</dbReference>
<dbReference type="InterPro" id="IPR001650">
    <property type="entry name" value="Helicase_C-like"/>
</dbReference>
<dbReference type="HAMAP" id="MF_00983">
    <property type="entry name" value="PriA"/>
    <property type="match status" value="1"/>
</dbReference>
<gene>
    <name evidence="12" type="primary">priA</name>
    <name evidence="15" type="ORF">SAMN05421819_0130</name>
</gene>
<evidence type="ECO:0000256" key="6">
    <source>
        <dbReference type="ARBA" id="ARBA00022806"/>
    </source>
</evidence>
<dbReference type="FunFam" id="3.40.50.300:FF:000489">
    <property type="entry name" value="Primosome assembly protein PriA"/>
    <property type="match status" value="1"/>
</dbReference>
<comment type="cofactor">
    <cofactor evidence="12">
        <name>Zn(2+)</name>
        <dbReference type="ChEBI" id="CHEBI:29105"/>
    </cofactor>
    <text evidence="12">Binds 2 zinc ions per subunit.</text>
</comment>
<sequence>MPRFVDVALPIPLDRAFTYGLGELEACVGARVLVPFSGQKLMGIVVRVHDEAPVADDPSKPIEIKRVEQVLDDEALLSDELMELGRWIAAYYCAPLGETLRGMVPLMAEVKRHFVYRIGERGRAVLYEGAAKGSSLRSKLSADDQNREYAALNYLEAGDAVKAATIRSATGANKALLDGMVKKKWLVREAVAESRDARRVEMVAVLRDSQGLGIREQGLGGEGSGPRVQGPGPRAQGSEGDSVAVRGIEPEPEVPDAGHPDGAGAGENVDRVSGLEFRVSGLGPVSEGPVGQTPDGQIPAELSVAARRLPKLNENQLAVMAELAGCGGRELVRELRVRLERAGVPESTLGTLVKRGLVRLEEVAQSFSVSGLGAHGRRFAHEHRLNEAQTAALATIVAAMDKGGFAPHLLFGVTGSGKTAVYIAAIQQALDRGRSALLLVPEIGLTPGTAMHMVAAFGGEVALLHSQLTPDKRAEQWHRIRRGEARVVIGTRSAVFSPLTNLGLILVDEEHDGAYKQEETPRYHGRDVAVMRAKLAGCAVVLGSATPSLESWHNAERGRYARIDMLERVSNRPMPAVELVDMREEFRATGQEQIFSRKLLEETQATLDRGEQAIILLNRRGYSFVVMCRKCGEKMECENCAISLTYHKGQGSGIREQGLEGDVAPPGSRLECHYCGFKVGVPKACPHCTSEHLYFLGAGSQQGEERLAGLFPGARIGRMDRDTVRTRGDMERLLERLHSGEINLLVGTQMIAKGHDIHGVTFVGVVGADFALGLPDFRSAERVFQLLTQVSGRAGRGDLPGKVLVQTYQPAHYVHEFSQRHDFVGFAAREMYFRRAMKYPPLSVLANVLVQGETLEEVLGWSARIGRWLERKKFPGVRVLGPAPAPISRIKRIYRYHLLLKAEQRSRLGVLLKEFVPWLEAEEIPRRNVVVDVDAVHLM</sequence>
<dbReference type="GO" id="GO:0043138">
    <property type="term" value="F:3'-5' DNA helicase activity"/>
    <property type="evidence" value="ECO:0007669"/>
    <property type="project" value="UniProtKB-EC"/>
</dbReference>
<dbReference type="GO" id="GO:0005524">
    <property type="term" value="F:ATP binding"/>
    <property type="evidence" value="ECO:0007669"/>
    <property type="project" value="UniProtKB-UniRule"/>
</dbReference>
<comment type="catalytic activity">
    <reaction evidence="11 12">
        <text>ATP + H2O = ADP + phosphate + H(+)</text>
        <dbReference type="Rhea" id="RHEA:13065"/>
        <dbReference type="ChEBI" id="CHEBI:15377"/>
        <dbReference type="ChEBI" id="CHEBI:15378"/>
        <dbReference type="ChEBI" id="CHEBI:30616"/>
        <dbReference type="ChEBI" id="CHEBI:43474"/>
        <dbReference type="ChEBI" id="CHEBI:456216"/>
        <dbReference type="EC" id="5.6.2.4"/>
    </reaction>
</comment>
<dbReference type="GO" id="GO:0008270">
    <property type="term" value="F:zinc ion binding"/>
    <property type="evidence" value="ECO:0007669"/>
    <property type="project" value="UniProtKB-UniRule"/>
</dbReference>
<evidence type="ECO:0000313" key="15">
    <source>
        <dbReference type="EMBL" id="SEF47536.1"/>
    </source>
</evidence>
<dbReference type="Pfam" id="PF00271">
    <property type="entry name" value="Helicase_C"/>
    <property type="match status" value="1"/>
</dbReference>
<dbReference type="Proteomes" id="UP000236728">
    <property type="component" value="Unassembled WGS sequence"/>
</dbReference>